<evidence type="ECO:0000256" key="1">
    <source>
        <dbReference type="ARBA" id="ARBA00022723"/>
    </source>
</evidence>
<dbReference type="GO" id="GO:0046872">
    <property type="term" value="F:metal ion binding"/>
    <property type="evidence" value="ECO:0007669"/>
    <property type="project" value="UniProtKB-KW"/>
</dbReference>
<evidence type="ECO:0000256" key="2">
    <source>
        <dbReference type="ARBA" id="ARBA00022801"/>
    </source>
</evidence>
<name>A0AAV8XB39_9CUCU</name>
<evidence type="ECO:0000313" key="5">
    <source>
        <dbReference type="Proteomes" id="UP001162156"/>
    </source>
</evidence>
<dbReference type="SUPFAM" id="SSF109604">
    <property type="entry name" value="HD-domain/PDEase-like"/>
    <property type="match status" value="1"/>
</dbReference>
<dbReference type="EMBL" id="JANEYF010003533">
    <property type="protein sequence ID" value="KAJ8935689.1"/>
    <property type="molecule type" value="Genomic_DNA"/>
</dbReference>
<feature type="non-terminal residue" evidence="4">
    <location>
        <position position="1"/>
    </location>
</feature>
<dbReference type="GO" id="GO:0004114">
    <property type="term" value="F:3',5'-cyclic-nucleotide phosphodiesterase activity"/>
    <property type="evidence" value="ECO:0007669"/>
    <property type="project" value="InterPro"/>
</dbReference>
<feature type="domain" description="PDEase" evidence="3">
    <location>
        <begin position="1"/>
        <end position="176"/>
    </location>
</feature>
<organism evidence="4 5">
    <name type="scientific">Rhamnusium bicolor</name>
    <dbReference type="NCBI Taxonomy" id="1586634"/>
    <lineage>
        <taxon>Eukaryota</taxon>
        <taxon>Metazoa</taxon>
        <taxon>Ecdysozoa</taxon>
        <taxon>Arthropoda</taxon>
        <taxon>Hexapoda</taxon>
        <taxon>Insecta</taxon>
        <taxon>Pterygota</taxon>
        <taxon>Neoptera</taxon>
        <taxon>Endopterygota</taxon>
        <taxon>Coleoptera</taxon>
        <taxon>Polyphaga</taxon>
        <taxon>Cucujiformia</taxon>
        <taxon>Chrysomeloidea</taxon>
        <taxon>Cerambycidae</taxon>
        <taxon>Lepturinae</taxon>
        <taxon>Rhagiini</taxon>
        <taxon>Rhamnusium</taxon>
    </lineage>
</organism>
<dbReference type="PANTHER" id="PTHR11347">
    <property type="entry name" value="CYCLIC NUCLEOTIDE PHOSPHODIESTERASE"/>
    <property type="match status" value="1"/>
</dbReference>
<gene>
    <name evidence="4" type="ORF">NQ314_012688</name>
</gene>
<evidence type="ECO:0000259" key="3">
    <source>
        <dbReference type="PROSITE" id="PS51845"/>
    </source>
</evidence>
<reference evidence="4" key="1">
    <citation type="journal article" date="2023" name="Insect Mol. Biol.">
        <title>Genome sequencing provides insights into the evolution of gene families encoding plant cell wall-degrading enzymes in longhorned beetles.</title>
        <authorList>
            <person name="Shin N.R."/>
            <person name="Okamura Y."/>
            <person name="Kirsch R."/>
            <person name="Pauchet Y."/>
        </authorList>
    </citation>
    <scope>NUCLEOTIDE SEQUENCE</scope>
    <source>
        <strain evidence="4">RBIC_L_NR</strain>
    </source>
</reference>
<evidence type="ECO:0000313" key="4">
    <source>
        <dbReference type="EMBL" id="KAJ8935689.1"/>
    </source>
</evidence>
<dbReference type="InterPro" id="IPR036971">
    <property type="entry name" value="PDEase_catalytic_dom_sf"/>
</dbReference>
<dbReference type="Pfam" id="PF00233">
    <property type="entry name" value="PDEase_I"/>
    <property type="match status" value="1"/>
</dbReference>
<dbReference type="InterPro" id="IPR002073">
    <property type="entry name" value="PDEase_catalytic_dom"/>
</dbReference>
<keyword evidence="5" id="KW-1185">Reference proteome</keyword>
<dbReference type="GO" id="GO:0007165">
    <property type="term" value="P:signal transduction"/>
    <property type="evidence" value="ECO:0007669"/>
    <property type="project" value="InterPro"/>
</dbReference>
<comment type="caution">
    <text evidence="4">The sequence shown here is derived from an EMBL/GenBank/DDBJ whole genome shotgun (WGS) entry which is preliminary data.</text>
</comment>
<dbReference type="Proteomes" id="UP001162156">
    <property type="component" value="Unassembled WGS sequence"/>
</dbReference>
<keyword evidence="1" id="KW-0479">Metal-binding</keyword>
<keyword evidence="2" id="KW-0378">Hydrolase</keyword>
<accession>A0AAV8XB39</accession>
<sequence length="207" mass="24148">DERVNIFKNLDRETYKIARSNVIDMILATEMTKHFEHLAKFVNVFCTRSSSSDVEGDVTDYVPLSLPENVTLVKRMMIKCSDVSNPTRPLRLCVEWSRRIAEEYFQQTDEEKARGLPVVMPMFDRHTCSIPKSQIGFVDYIINDMFEAWNAFIDMPELLTYMRQNYIRWKEFDEQGHTTLADIQKLQTTVLMSPIFPSKPSSNTKSD</sequence>
<dbReference type="AlphaFoldDB" id="A0AAV8XB39"/>
<protein>
    <recommendedName>
        <fullName evidence="3">PDEase domain-containing protein</fullName>
    </recommendedName>
</protein>
<dbReference type="PROSITE" id="PS51845">
    <property type="entry name" value="PDEASE_I_2"/>
    <property type="match status" value="1"/>
</dbReference>
<proteinExistence type="predicted"/>
<dbReference type="Gene3D" id="1.10.1300.10">
    <property type="entry name" value="3'5'-cyclic nucleotide phosphodiesterase, catalytic domain"/>
    <property type="match status" value="1"/>
</dbReference>